<comment type="caution">
    <text evidence="2">The sequence shown here is derived from an EMBL/GenBank/DDBJ whole genome shotgun (WGS) entry which is preliminary data.</text>
</comment>
<reference evidence="2 3" key="1">
    <citation type="submission" date="2018-08" db="EMBL/GenBank/DDBJ databases">
        <title>Achromobacter xylosoxidans Genome sequencing and assembly.</title>
        <authorList>
            <person name="Wang R."/>
            <person name="Rensing C."/>
            <person name="Li Y."/>
        </authorList>
    </citation>
    <scope>NUCLEOTIDE SEQUENCE [LARGE SCALE GENOMIC DNA]</scope>
    <source>
        <strain evidence="2 3">GD003A</strain>
    </source>
</reference>
<accession>A0A424WDE2</accession>
<evidence type="ECO:0000313" key="3">
    <source>
        <dbReference type="Proteomes" id="UP000285324"/>
    </source>
</evidence>
<protein>
    <submittedName>
        <fullName evidence="2">Uncharacterized protein</fullName>
    </submittedName>
</protein>
<dbReference type="EMBL" id="QVXO01000017">
    <property type="protein sequence ID" value="RPJ91272.1"/>
    <property type="molecule type" value="Genomic_DNA"/>
</dbReference>
<feature type="region of interest" description="Disordered" evidence="1">
    <location>
        <begin position="85"/>
        <end position="112"/>
    </location>
</feature>
<evidence type="ECO:0000313" key="2">
    <source>
        <dbReference type="EMBL" id="RPJ91272.1"/>
    </source>
</evidence>
<dbReference type="RefSeq" id="WP_124260365.1">
    <property type="nucleotide sequence ID" value="NZ_CP061008.1"/>
</dbReference>
<dbReference type="Proteomes" id="UP000285324">
    <property type="component" value="Unassembled WGS sequence"/>
</dbReference>
<gene>
    <name evidence="2" type="ORF">DY367_13175</name>
</gene>
<proteinExistence type="predicted"/>
<dbReference type="OrthoDB" id="8657083at2"/>
<evidence type="ECO:0000256" key="1">
    <source>
        <dbReference type="SAM" id="MobiDB-lite"/>
    </source>
</evidence>
<organism evidence="2 3">
    <name type="scientific">Alcaligenes xylosoxydans xylosoxydans</name>
    <name type="common">Achromobacter xylosoxidans</name>
    <dbReference type="NCBI Taxonomy" id="85698"/>
    <lineage>
        <taxon>Bacteria</taxon>
        <taxon>Pseudomonadati</taxon>
        <taxon>Pseudomonadota</taxon>
        <taxon>Betaproteobacteria</taxon>
        <taxon>Burkholderiales</taxon>
        <taxon>Alcaligenaceae</taxon>
        <taxon>Achromobacter</taxon>
    </lineage>
</organism>
<name>A0A424WDE2_ALCXX</name>
<dbReference type="AlphaFoldDB" id="A0A424WDE2"/>
<sequence>MAPSTSFPGNSASDNLWNEYATFHEACSGVLDRVEQHRDSGIALSDSELSELRTMALNLNTFGRVLHGKRAREMRLLAERAQRALGNAEAASPPAPVQEDSESEGNPAAVAG</sequence>